<keyword evidence="5" id="KW-0411">Iron-sulfur</keyword>
<name>A0A1I0TX76_9BACL</name>
<dbReference type="InterPro" id="IPR012748">
    <property type="entry name" value="Rieske-like_NirD"/>
</dbReference>
<evidence type="ECO:0000256" key="5">
    <source>
        <dbReference type="ARBA" id="ARBA00023014"/>
    </source>
</evidence>
<accession>A0A1I0TX76</accession>
<dbReference type="GO" id="GO:0051537">
    <property type="term" value="F:2 iron, 2 sulfur cluster binding"/>
    <property type="evidence" value="ECO:0007669"/>
    <property type="project" value="UniProtKB-KW"/>
</dbReference>
<evidence type="ECO:0000256" key="3">
    <source>
        <dbReference type="ARBA" id="ARBA00023002"/>
    </source>
</evidence>
<keyword evidence="4" id="KW-0408">Iron</keyword>
<dbReference type="PANTHER" id="PTHR21496:SF23">
    <property type="entry name" value="3-PHENYLPROPIONATE_CINNAMIC ACID DIOXYGENASE FERREDOXIN SUBUNIT"/>
    <property type="match status" value="1"/>
</dbReference>
<dbReference type="GO" id="GO:0046872">
    <property type="term" value="F:metal ion binding"/>
    <property type="evidence" value="ECO:0007669"/>
    <property type="project" value="UniProtKB-KW"/>
</dbReference>
<dbReference type="InterPro" id="IPR036922">
    <property type="entry name" value="Rieske_2Fe-2S_sf"/>
</dbReference>
<dbReference type="STRING" id="150248.SAMN05216169_10539"/>
<dbReference type="InterPro" id="IPR017941">
    <property type="entry name" value="Rieske_2Fe-2S"/>
</dbReference>
<feature type="domain" description="Rieske" evidence="7">
    <location>
        <begin position="6"/>
        <end position="99"/>
    </location>
</feature>
<dbReference type="AlphaFoldDB" id="A0A1I0TX76"/>
<gene>
    <name evidence="8" type="ORF">SAMN05216169_10539</name>
</gene>
<keyword evidence="3" id="KW-0560">Oxidoreductase</keyword>
<evidence type="ECO:0000313" key="9">
    <source>
        <dbReference type="Proteomes" id="UP000198979"/>
    </source>
</evidence>
<protein>
    <submittedName>
        <fullName evidence="8">Assimilatory nitrite reductase (NAD(P)H) small subunit</fullName>
    </submittedName>
</protein>
<dbReference type="GO" id="GO:0016705">
    <property type="term" value="F:oxidoreductase activity, acting on paired donors, with incorporation or reduction of molecular oxygen"/>
    <property type="evidence" value="ECO:0007669"/>
    <property type="project" value="UniProtKB-ARBA"/>
</dbReference>
<dbReference type="Gene3D" id="2.102.10.10">
    <property type="entry name" value="Rieske [2Fe-2S] iron-sulphur domain"/>
    <property type="match status" value="1"/>
</dbReference>
<evidence type="ECO:0000256" key="4">
    <source>
        <dbReference type="ARBA" id="ARBA00023004"/>
    </source>
</evidence>
<dbReference type="PANTHER" id="PTHR21496">
    <property type="entry name" value="FERREDOXIN-RELATED"/>
    <property type="match status" value="1"/>
</dbReference>
<reference evidence="9" key="1">
    <citation type="submission" date="2016-10" db="EMBL/GenBank/DDBJ databases">
        <authorList>
            <person name="Varghese N."/>
            <person name="Submissions S."/>
        </authorList>
    </citation>
    <scope>NUCLEOTIDE SEQUENCE [LARGE SCALE GENOMIC DNA]</scope>
    <source>
        <strain evidence="9">K1</strain>
    </source>
</reference>
<evidence type="ECO:0000256" key="6">
    <source>
        <dbReference type="ARBA" id="ARBA00023063"/>
    </source>
</evidence>
<dbReference type="OrthoDB" id="593800at2"/>
<keyword evidence="1" id="KW-0001">2Fe-2S</keyword>
<organism evidence="8 9">
    <name type="scientific">Anoxybacillus pushchinoensis</name>
    <dbReference type="NCBI Taxonomy" id="150248"/>
    <lineage>
        <taxon>Bacteria</taxon>
        <taxon>Bacillati</taxon>
        <taxon>Bacillota</taxon>
        <taxon>Bacilli</taxon>
        <taxon>Bacillales</taxon>
        <taxon>Anoxybacillaceae</taxon>
        <taxon>Anoxybacillus</taxon>
    </lineage>
</organism>
<evidence type="ECO:0000313" key="8">
    <source>
        <dbReference type="EMBL" id="SFA56368.1"/>
    </source>
</evidence>
<evidence type="ECO:0000256" key="2">
    <source>
        <dbReference type="ARBA" id="ARBA00022723"/>
    </source>
</evidence>
<evidence type="ECO:0000259" key="7">
    <source>
        <dbReference type="PROSITE" id="PS51296"/>
    </source>
</evidence>
<keyword evidence="2" id="KW-0479">Metal-binding</keyword>
<sequence length="101" mass="11379">MTRMEIGTVQRLSERLGKCVKVGQMELALFRLSDGRIYALENRCPHKGGDLSQGIVSGEFVFCPLHDWKISIKDGKVQAPDHGCVKTYKVEIENGKIYIQL</sequence>
<dbReference type="FunFam" id="2.102.10.10:FF:000013">
    <property type="entry name" value="Nitrite reductase [NAD(P)H], small subunit"/>
    <property type="match status" value="1"/>
</dbReference>
<dbReference type="GO" id="GO:0008942">
    <property type="term" value="F:nitrite reductase [NAD(P)H] activity"/>
    <property type="evidence" value="ECO:0007669"/>
    <property type="project" value="InterPro"/>
</dbReference>
<keyword evidence="9" id="KW-1185">Reference proteome</keyword>
<evidence type="ECO:0000256" key="1">
    <source>
        <dbReference type="ARBA" id="ARBA00022714"/>
    </source>
</evidence>
<proteinExistence type="predicted"/>
<dbReference type="Pfam" id="PF00355">
    <property type="entry name" value="Rieske"/>
    <property type="match status" value="1"/>
</dbReference>
<dbReference type="PROSITE" id="PS51296">
    <property type="entry name" value="RIESKE"/>
    <property type="match status" value="1"/>
</dbReference>
<dbReference type="SUPFAM" id="SSF50022">
    <property type="entry name" value="ISP domain"/>
    <property type="match status" value="1"/>
</dbReference>
<dbReference type="Proteomes" id="UP000198979">
    <property type="component" value="Unassembled WGS sequence"/>
</dbReference>
<keyword evidence="6" id="KW-0534">Nitrate assimilation</keyword>
<dbReference type="GO" id="GO:0042128">
    <property type="term" value="P:nitrate assimilation"/>
    <property type="evidence" value="ECO:0007669"/>
    <property type="project" value="UniProtKB-KW"/>
</dbReference>
<dbReference type="CDD" id="cd03530">
    <property type="entry name" value="Rieske_NirD_small_Bacillus"/>
    <property type="match status" value="1"/>
</dbReference>
<dbReference type="RefSeq" id="WP_035019520.1">
    <property type="nucleotide sequence ID" value="NZ_FOJQ01000053.1"/>
</dbReference>
<dbReference type="NCBIfam" id="TIGR02378">
    <property type="entry name" value="nirD_assim_sml"/>
    <property type="match status" value="1"/>
</dbReference>
<dbReference type="EMBL" id="FOJQ01000053">
    <property type="protein sequence ID" value="SFA56368.1"/>
    <property type="molecule type" value="Genomic_DNA"/>
</dbReference>
<dbReference type="GO" id="GO:0004497">
    <property type="term" value="F:monooxygenase activity"/>
    <property type="evidence" value="ECO:0007669"/>
    <property type="project" value="UniProtKB-ARBA"/>
</dbReference>